<dbReference type="EMBL" id="JAGYWB010000012">
    <property type="protein sequence ID" value="KAI0502349.1"/>
    <property type="molecule type" value="Genomic_DNA"/>
</dbReference>
<accession>A0A8T3B102</accession>
<reference evidence="1" key="1">
    <citation type="journal article" date="2022" name="Front. Genet.">
        <title>Chromosome-Scale Assembly of the Dendrobium nobile Genome Provides Insights Into the Molecular Mechanism of the Biosynthesis of the Medicinal Active Ingredient of Dendrobium.</title>
        <authorList>
            <person name="Xu Q."/>
            <person name="Niu S.-C."/>
            <person name="Li K.-L."/>
            <person name="Zheng P.-J."/>
            <person name="Zhang X.-J."/>
            <person name="Jia Y."/>
            <person name="Liu Y."/>
            <person name="Niu Y.-X."/>
            <person name="Yu L.-H."/>
            <person name="Chen D.-F."/>
            <person name="Zhang G.-Q."/>
        </authorList>
    </citation>
    <scope>NUCLEOTIDE SEQUENCE</scope>
    <source>
        <tissue evidence="1">Leaf</tissue>
    </source>
</reference>
<dbReference type="PANTHER" id="PTHR33450:SF4">
    <property type="entry name" value="OS04G0665666 PROTEIN"/>
    <property type="match status" value="1"/>
</dbReference>
<dbReference type="InterPro" id="IPR008480">
    <property type="entry name" value="DUF761_pln"/>
</dbReference>
<gene>
    <name evidence="1" type="ORF">KFK09_017297</name>
</gene>
<organism evidence="1 2">
    <name type="scientific">Dendrobium nobile</name>
    <name type="common">Orchid</name>
    <dbReference type="NCBI Taxonomy" id="94219"/>
    <lineage>
        <taxon>Eukaryota</taxon>
        <taxon>Viridiplantae</taxon>
        <taxon>Streptophyta</taxon>
        <taxon>Embryophyta</taxon>
        <taxon>Tracheophyta</taxon>
        <taxon>Spermatophyta</taxon>
        <taxon>Magnoliopsida</taxon>
        <taxon>Liliopsida</taxon>
        <taxon>Asparagales</taxon>
        <taxon>Orchidaceae</taxon>
        <taxon>Epidendroideae</taxon>
        <taxon>Malaxideae</taxon>
        <taxon>Dendrobiinae</taxon>
        <taxon>Dendrobium</taxon>
    </lineage>
</organism>
<protein>
    <submittedName>
        <fullName evidence="1">Uncharacterized protein</fullName>
    </submittedName>
</protein>
<dbReference type="PANTHER" id="PTHR33450">
    <property type="entry name" value="EMB|CAB67623.1-RELATED"/>
    <property type="match status" value="1"/>
</dbReference>
<dbReference type="AlphaFoldDB" id="A0A8T3B102"/>
<proteinExistence type="predicted"/>
<name>A0A8T3B102_DENNO</name>
<keyword evidence="2" id="KW-1185">Reference proteome</keyword>
<dbReference type="Proteomes" id="UP000829196">
    <property type="component" value="Unassembled WGS sequence"/>
</dbReference>
<evidence type="ECO:0000313" key="1">
    <source>
        <dbReference type="EMBL" id="KAI0502349.1"/>
    </source>
</evidence>
<evidence type="ECO:0000313" key="2">
    <source>
        <dbReference type="Proteomes" id="UP000829196"/>
    </source>
</evidence>
<sequence length="196" mass="22640">MAQQPYLTSHSYNSSVKASCQSLKIKTHVEAYILRHVCRIVRALSSAKSFILELLSLTTSTTNKNSSNYITKMNRRKKIKRVLKSITMWCNWPSSHVIPMPELAASFRGLNAISQTYYDSTWNSIVVVDDNDDGLERQLSGYLQWLEENELGGNRGDDTSEIDRLAEKFIASCHEKFRLEKQESYRRYQEMLARSM</sequence>
<comment type="caution">
    <text evidence="1">The sequence shown here is derived from an EMBL/GenBank/DDBJ whole genome shotgun (WGS) entry which is preliminary data.</text>
</comment>
<dbReference type="Pfam" id="PF05553">
    <property type="entry name" value="DUF761"/>
    <property type="match status" value="1"/>
</dbReference>
<dbReference type="OrthoDB" id="1104789at2759"/>